<dbReference type="EMBL" id="JBBVGT010000002">
    <property type="protein sequence ID" value="MFB5945909.1"/>
    <property type="molecule type" value="Genomic_DNA"/>
</dbReference>
<dbReference type="SUPFAM" id="SSF49899">
    <property type="entry name" value="Concanavalin A-like lectins/glucanases"/>
    <property type="match status" value="1"/>
</dbReference>
<organism evidence="1 2">
    <name type="scientific">Albibacterium profundi</name>
    <dbReference type="NCBI Taxonomy" id="3134906"/>
    <lineage>
        <taxon>Bacteria</taxon>
        <taxon>Pseudomonadati</taxon>
        <taxon>Bacteroidota</taxon>
        <taxon>Sphingobacteriia</taxon>
        <taxon>Sphingobacteriales</taxon>
        <taxon>Sphingobacteriaceae</taxon>
        <taxon>Albibacterium</taxon>
    </lineage>
</organism>
<keyword evidence="2" id="KW-1185">Reference proteome</keyword>
<comment type="caution">
    <text evidence="1">The sequence shown here is derived from an EMBL/GenBank/DDBJ whole genome shotgun (WGS) entry which is preliminary data.</text>
</comment>
<protein>
    <submittedName>
        <fullName evidence="1">LamG domain-containing protein</fullName>
    </submittedName>
</protein>
<sequence>MPNTWIFYSKSIIRILLISVLVGSCNKDDASSEEAADRPYTRYMLTGYGSYVEIPHRPALNPEAGITLEGWVRLDNAAAGNVLITKKPEYKQGGYVVGVREQDGEPVLYSYMGYEEGEQRAGHVPIQQWVHWAVTSDGRTRKHYINGKRVGEFAESGSVLIPSAEPLFLAKNVPAHTGMTELRLWNIARTQNAIKADMLKNITKPAAGLVAVWQLHHNANDLIGGYHGVPHNNPTFKIWSD</sequence>
<dbReference type="Gene3D" id="2.60.120.200">
    <property type="match status" value="1"/>
</dbReference>
<name>A0ABV5CEF5_9SPHI</name>
<accession>A0ABV5CEF5</accession>
<dbReference type="Proteomes" id="UP001580928">
    <property type="component" value="Unassembled WGS sequence"/>
</dbReference>
<dbReference type="RefSeq" id="WP_375557440.1">
    <property type="nucleotide sequence ID" value="NZ_JBBVGT010000002.1"/>
</dbReference>
<dbReference type="InterPro" id="IPR013320">
    <property type="entry name" value="ConA-like_dom_sf"/>
</dbReference>
<evidence type="ECO:0000313" key="2">
    <source>
        <dbReference type="Proteomes" id="UP001580928"/>
    </source>
</evidence>
<evidence type="ECO:0000313" key="1">
    <source>
        <dbReference type="EMBL" id="MFB5945909.1"/>
    </source>
</evidence>
<reference evidence="1 2" key="1">
    <citation type="submission" date="2024-04" db="EMBL/GenBank/DDBJ databases">
        <title>Albibacterium profundi sp. nov., isolated from sediment of the Challenger Deep of Mariana Trench.</title>
        <authorList>
            <person name="Wang Y."/>
        </authorList>
    </citation>
    <scope>NUCLEOTIDE SEQUENCE [LARGE SCALE GENOMIC DNA]</scope>
    <source>
        <strain evidence="1 2">RHL897</strain>
    </source>
</reference>
<dbReference type="Pfam" id="PF13385">
    <property type="entry name" value="Laminin_G_3"/>
    <property type="match status" value="1"/>
</dbReference>
<proteinExistence type="predicted"/>
<gene>
    <name evidence="1" type="ORF">WKR92_08695</name>
</gene>